<dbReference type="EMBL" id="WIGO01000150">
    <property type="protein sequence ID" value="KAF6826669.1"/>
    <property type="molecule type" value="Genomic_DNA"/>
</dbReference>
<feature type="region of interest" description="Disordered" evidence="1">
    <location>
        <begin position="1"/>
        <end position="43"/>
    </location>
</feature>
<dbReference type="AlphaFoldDB" id="A0A8H6NAY3"/>
<evidence type="ECO:0000313" key="3">
    <source>
        <dbReference type="Proteomes" id="UP000654918"/>
    </source>
</evidence>
<proteinExistence type="predicted"/>
<protein>
    <submittedName>
        <fullName evidence="2">Uncharacterized protein</fullName>
    </submittedName>
</protein>
<reference evidence="2" key="1">
    <citation type="journal article" date="2020" name="Phytopathology">
        <title>Genome Sequence Resources of Colletotrichum truncatum, C. plurivorum, C. musicola, and C. sojae: Four Species Pathogenic to Soybean (Glycine max).</title>
        <authorList>
            <person name="Rogerio F."/>
            <person name="Boufleur T.R."/>
            <person name="Ciampi-Guillardi M."/>
            <person name="Sukno S.A."/>
            <person name="Thon M.R."/>
            <person name="Massola Junior N.S."/>
            <person name="Baroncelli R."/>
        </authorList>
    </citation>
    <scope>NUCLEOTIDE SEQUENCE</scope>
    <source>
        <strain evidence="2">LFN00145</strain>
    </source>
</reference>
<dbReference type="Proteomes" id="UP000654918">
    <property type="component" value="Unassembled WGS sequence"/>
</dbReference>
<organism evidence="2 3">
    <name type="scientific">Colletotrichum plurivorum</name>
    <dbReference type="NCBI Taxonomy" id="2175906"/>
    <lineage>
        <taxon>Eukaryota</taxon>
        <taxon>Fungi</taxon>
        <taxon>Dikarya</taxon>
        <taxon>Ascomycota</taxon>
        <taxon>Pezizomycotina</taxon>
        <taxon>Sordariomycetes</taxon>
        <taxon>Hypocreomycetidae</taxon>
        <taxon>Glomerellales</taxon>
        <taxon>Glomerellaceae</taxon>
        <taxon>Colletotrichum</taxon>
        <taxon>Colletotrichum orchidearum species complex</taxon>
    </lineage>
</organism>
<sequence>MVLPSPLIADSASNPAAHPATAQQIPLHSLQTPAGPLVHNTSARQPSIINLGSRQIHQHDRRAHAMPVGPFGLEPKDPRFPLFHLPRAGAA</sequence>
<evidence type="ECO:0000313" key="2">
    <source>
        <dbReference type="EMBL" id="KAF6826669.1"/>
    </source>
</evidence>
<comment type="caution">
    <text evidence="2">The sequence shown here is derived from an EMBL/GenBank/DDBJ whole genome shotgun (WGS) entry which is preliminary data.</text>
</comment>
<accession>A0A8H6NAY3</accession>
<name>A0A8H6NAY3_9PEZI</name>
<feature type="compositionally biased region" description="Polar residues" evidence="1">
    <location>
        <begin position="21"/>
        <end position="32"/>
    </location>
</feature>
<evidence type="ECO:0000256" key="1">
    <source>
        <dbReference type="SAM" id="MobiDB-lite"/>
    </source>
</evidence>
<keyword evidence="3" id="KW-1185">Reference proteome</keyword>
<gene>
    <name evidence="2" type="ORF">CPLU01_09524</name>
</gene>